<evidence type="ECO:0000313" key="3">
    <source>
        <dbReference type="EMBL" id="SNB75868.1"/>
    </source>
</evidence>
<proteinExistence type="predicted"/>
<gene>
    <name evidence="3" type="ORF">SAMN07250955_11425</name>
</gene>
<evidence type="ECO:0000259" key="2">
    <source>
        <dbReference type="Pfam" id="PF13609"/>
    </source>
</evidence>
<dbReference type="Proteomes" id="UP000197065">
    <property type="component" value="Unassembled WGS sequence"/>
</dbReference>
<dbReference type="Pfam" id="PF13609">
    <property type="entry name" value="Porin_4"/>
    <property type="match status" value="1"/>
</dbReference>
<protein>
    <submittedName>
        <fullName evidence="3">Porin</fullName>
    </submittedName>
</protein>
<dbReference type="InterPro" id="IPR023614">
    <property type="entry name" value="Porin_dom_sf"/>
</dbReference>
<reference evidence="3 4" key="1">
    <citation type="submission" date="2017-06" db="EMBL/GenBank/DDBJ databases">
        <authorList>
            <person name="Kim H.J."/>
            <person name="Triplett B.A."/>
        </authorList>
    </citation>
    <scope>NUCLEOTIDE SEQUENCE [LARGE SCALE GENOMIC DNA]</scope>
    <source>
        <strain evidence="3 4">B29T1</strain>
    </source>
</reference>
<name>A0A212RTE4_9PROT</name>
<dbReference type="GO" id="GO:0016020">
    <property type="term" value="C:membrane"/>
    <property type="evidence" value="ECO:0007669"/>
    <property type="project" value="InterPro"/>
</dbReference>
<dbReference type="RefSeq" id="WP_088562537.1">
    <property type="nucleotide sequence ID" value="NZ_FYEH01000014.1"/>
</dbReference>
<organism evidence="3 4">
    <name type="scientific">Arboricoccus pini</name>
    <dbReference type="NCBI Taxonomy" id="1963835"/>
    <lineage>
        <taxon>Bacteria</taxon>
        <taxon>Pseudomonadati</taxon>
        <taxon>Pseudomonadota</taxon>
        <taxon>Alphaproteobacteria</taxon>
        <taxon>Geminicoccales</taxon>
        <taxon>Geminicoccaceae</taxon>
        <taxon>Arboricoccus</taxon>
    </lineage>
</organism>
<feature type="signal peptide" evidence="1">
    <location>
        <begin position="1"/>
        <end position="16"/>
    </location>
</feature>
<dbReference type="OrthoDB" id="6758483at2"/>
<accession>A0A212RTE4</accession>
<sequence>MTLKKVLLRTSTLAFAGAAAYGGAFLDAPAARAAEVKPLGALDINIGGFSRWYSFFGNLKDKSGGDQHAGTYDFRTDNEIYVYVRGKDEATGLEYGGNVELESDTNTTSNSDEAFVFVRGKFGEFRFGDQNGVNEQMITGAVPLATLSGGIDGVGPIDAGALAYGFTTDDATKVVYYSPVMGGFQLGLSLTPSTDSGGQNIKVTNGGTTDVSDVIEPGISYTNQWGDFGILGAVTGAVGRFSNSADLDGQHRSRDLEHVYGGLDLTYANFKFGGGVGHTKGARPFSTAAGDDGSDNYPYIGAYIPDPGSKQTFYNLGAAATFGPATISVNYGQTVSSHVSEGTPDGSDPEPKYVNVGLEVGVAPGLSVGGEVIYFNNSDNTDNNDGVVGLAGVKLAF</sequence>
<keyword evidence="1" id="KW-0732">Signal</keyword>
<dbReference type="SUPFAM" id="SSF56935">
    <property type="entry name" value="Porins"/>
    <property type="match status" value="1"/>
</dbReference>
<dbReference type="GO" id="GO:0015288">
    <property type="term" value="F:porin activity"/>
    <property type="evidence" value="ECO:0007669"/>
    <property type="project" value="InterPro"/>
</dbReference>
<evidence type="ECO:0000313" key="4">
    <source>
        <dbReference type="Proteomes" id="UP000197065"/>
    </source>
</evidence>
<dbReference type="Gene3D" id="2.40.160.10">
    <property type="entry name" value="Porin"/>
    <property type="match status" value="1"/>
</dbReference>
<dbReference type="EMBL" id="FYEH01000014">
    <property type="protein sequence ID" value="SNB75868.1"/>
    <property type="molecule type" value="Genomic_DNA"/>
</dbReference>
<dbReference type="InterPro" id="IPR033900">
    <property type="entry name" value="Gram_neg_porin_domain"/>
</dbReference>
<keyword evidence="4" id="KW-1185">Reference proteome</keyword>
<feature type="domain" description="Porin" evidence="2">
    <location>
        <begin position="24"/>
        <end position="380"/>
    </location>
</feature>
<dbReference type="AlphaFoldDB" id="A0A212RTE4"/>
<evidence type="ECO:0000256" key="1">
    <source>
        <dbReference type="SAM" id="SignalP"/>
    </source>
</evidence>
<feature type="chain" id="PRO_5012352173" evidence="1">
    <location>
        <begin position="17"/>
        <end position="397"/>
    </location>
</feature>